<keyword evidence="1" id="KW-0472">Membrane</keyword>
<organism evidence="2">
    <name type="scientific">marine sediment metagenome</name>
    <dbReference type="NCBI Taxonomy" id="412755"/>
    <lineage>
        <taxon>unclassified sequences</taxon>
        <taxon>metagenomes</taxon>
        <taxon>ecological metagenomes</taxon>
    </lineage>
</organism>
<keyword evidence="1" id="KW-1133">Transmembrane helix</keyword>
<feature type="non-terminal residue" evidence="2">
    <location>
        <position position="1"/>
    </location>
</feature>
<dbReference type="AlphaFoldDB" id="A0A0F9ELM4"/>
<proteinExistence type="predicted"/>
<accession>A0A0F9ELM4</accession>
<keyword evidence="1" id="KW-0812">Transmembrane</keyword>
<gene>
    <name evidence="2" type="ORF">LCGC14_2059780</name>
</gene>
<protein>
    <submittedName>
        <fullName evidence="2">Uncharacterized protein</fullName>
    </submittedName>
</protein>
<evidence type="ECO:0000313" key="2">
    <source>
        <dbReference type="EMBL" id="KKL74954.1"/>
    </source>
</evidence>
<comment type="caution">
    <text evidence="2">The sequence shown here is derived from an EMBL/GenBank/DDBJ whole genome shotgun (WGS) entry which is preliminary data.</text>
</comment>
<sequence>DRQMTFMILEGVDLLIPLSIALAFLVLFIIIIKNLPVLPDI</sequence>
<name>A0A0F9ELM4_9ZZZZ</name>
<feature type="transmembrane region" description="Helical" evidence="1">
    <location>
        <begin position="12"/>
        <end position="32"/>
    </location>
</feature>
<reference evidence="2" key="1">
    <citation type="journal article" date="2015" name="Nature">
        <title>Complex archaea that bridge the gap between prokaryotes and eukaryotes.</title>
        <authorList>
            <person name="Spang A."/>
            <person name="Saw J.H."/>
            <person name="Jorgensen S.L."/>
            <person name="Zaremba-Niedzwiedzka K."/>
            <person name="Martijn J."/>
            <person name="Lind A.E."/>
            <person name="van Eijk R."/>
            <person name="Schleper C."/>
            <person name="Guy L."/>
            <person name="Ettema T.J."/>
        </authorList>
    </citation>
    <scope>NUCLEOTIDE SEQUENCE</scope>
</reference>
<evidence type="ECO:0000256" key="1">
    <source>
        <dbReference type="SAM" id="Phobius"/>
    </source>
</evidence>
<dbReference type="EMBL" id="LAZR01024494">
    <property type="protein sequence ID" value="KKL74954.1"/>
    <property type="molecule type" value="Genomic_DNA"/>
</dbReference>